<dbReference type="EMBL" id="CP045068">
    <property type="protein sequence ID" value="QFQ90966.1"/>
    <property type="molecule type" value="Genomic_DNA"/>
</dbReference>
<evidence type="ECO:0000259" key="2">
    <source>
        <dbReference type="Pfam" id="PF04024"/>
    </source>
</evidence>
<feature type="transmembrane region" description="Helical" evidence="1">
    <location>
        <begin position="28"/>
        <end position="52"/>
    </location>
</feature>
<name>A0A5P8JPI8_9LACO</name>
<sequence>MGLHKSLDNRVFAGVCGGIAESLNVDAIWIRLLFVFGGGLLFWVYLALWLALPE</sequence>
<evidence type="ECO:0000256" key="1">
    <source>
        <dbReference type="SAM" id="Phobius"/>
    </source>
</evidence>
<dbReference type="Proteomes" id="UP000388452">
    <property type="component" value="Chromosome"/>
</dbReference>
<keyword evidence="1" id="KW-0472">Membrane</keyword>
<dbReference type="Pfam" id="PF04024">
    <property type="entry name" value="PspC"/>
    <property type="match status" value="1"/>
</dbReference>
<keyword evidence="1" id="KW-0812">Transmembrane</keyword>
<protein>
    <submittedName>
        <fullName evidence="3">PspC domain-containing protein</fullName>
    </submittedName>
</protein>
<keyword evidence="1" id="KW-1133">Transmembrane helix</keyword>
<dbReference type="RefSeq" id="WP_082611765.1">
    <property type="nucleotide sequence ID" value="NZ_CP045068.1"/>
</dbReference>
<accession>A0A5P8JPI8</accession>
<evidence type="ECO:0000313" key="3">
    <source>
        <dbReference type="EMBL" id="QFQ90966.1"/>
    </source>
</evidence>
<gene>
    <name evidence="3" type="ORF">LM010_05805</name>
</gene>
<feature type="domain" description="Phage shock protein PspC N-terminal" evidence="2">
    <location>
        <begin position="3"/>
        <end position="54"/>
    </location>
</feature>
<dbReference type="InterPro" id="IPR007168">
    <property type="entry name" value="Phageshock_PspC_N"/>
</dbReference>
<dbReference type="AlphaFoldDB" id="A0A5P8JPI8"/>
<proteinExistence type="predicted"/>
<organism evidence="3 4">
    <name type="scientific">Lacticaseibacillus manihotivorans</name>
    <dbReference type="NCBI Taxonomy" id="88233"/>
    <lineage>
        <taxon>Bacteria</taxon>
        <taxon>Bacillati</taxon>
        <taxon>Bacillota</taxon>
        <taxon>Bacilli</taxon>
        <taxon>Lactobacillales</taxon>
        <taxon>Lactobacillaceae</taxon>
        <taxon>Lacticaseibacillus</taxon>
    </lineage>
</organism>
<evidence type="ECO:0000313" key="4">
    <source>
        <dbReference type="Proteomes" id="UP000388452"/>
    </source>
</evidence>
<reference evidence="3 4" key="1">
    <citation type="submission" date="2019-10" db="EMBL/GenBank/DDBJ databases">
        <title>Genome sequencing of Lactobacillus manihotivorans.</title>
        <authorList>
            <person name="Kim K."/>
        </authorList>
    </citation>
    <scope>NUCLEOTIDE SEQUENCE [LARGE SCALE GENOMIC DNA]</scope>
    <source>
        <strain evidence="3 4">LM010</strain>
    </source>
</reference>